<feature type="compositionally biased region" description="Polar residues" evidence="1">
    <location>
        <begin position="28"/>
        <end position="55"/>
    </location>
</feature>
<dbReference type="EMBL" id="CAJNYU010000648">
    <property type="protein sequence ID" value="CAF3379199.1"/>
    <property type="molecule type" value="Genomic_DNA"/>
</dbReference>
<dbReference type="Proteomes" id="UP000663869">
    <property type="component" value="Unassembled WGS sequence"/>
</dbReference>
<dbReference type="EMBL" id="CAJNYV010003861">
    <property type="protein sequence ID" value="CAF3618390.1"/>
    <property type="molecule type" value="Genomic_DNA"/>
</dbReference>
<feature type="region of interest" description="Disordered" evidence="1">
    <location>
        <begin position="1"/>
        <end position="67"/>
    </location>
</feature>
<dbReference type="OrthoDB" id="10539453at2759"/>
<evidence type="ECO:0000313" key="7">
    <source>
        <dbReference type="EMBL" id="CAF4224864.1"/>
    </source>
</evidence>
<gene>
    <name evidence="4" type="ORF">FME351_LOCUS7077</name>
    <name evidence="5" type="ORF">GRG538_LOCUS8689</name>
    <name evidence="7" type="ORF">HFQ381_LOCUS8865</name>
    <name evidence="6" type="ORF">KIK155_LOCUS21786</name>
    <name evidence="2" type="ORF">LUA448_LOCUS7602</name>
    <name evidence="3" type="ORF">TIS948_LOCUS24455</name>
    <name evidence="10" type="ORF">TOA249_LOCUS18806</name>
    <name evidence="8" type="ORF">TSG867_LOCUS20166</name>
    <name evidence="9" type="ORF">UJA718_LOCUS27186</name>
</gene>
<evidence type="ECO:0000313" key="11">
    <source>
        <dbReference type="Proteomes" id="UP000663872"/>
    </source>
</evidence>
<evidence type="ECO:0000313" key="5">
    <source>
        <dbReference type="EMBL" id="CAF3386404.1"/>
    </source>
</evidence>
<evidence type="ECO:0000313" key="8">
    <source>
        <dbReference type="EMBL" id="CAF4489067.1"/>
    </source>
</evidence>
<dbReference type="Proteomes" id="UP000663865">
    <property type="component" value="Unassembled WGS sequence"/>
</dbReference>
<dbReference type="EMBL" id="CAJOBQ010001457">
    <property type="protein sequence ID" value="CAF4489067.1"/>
    <property type="molecule type" value="Genomic_DNA"/>
</dbReference>
<evidence type="ECO:0000313" key="6">
    <source>
        <dbReference type="EMBL" id="CAF3618390.1"/>
    </source>
</evidence>
<dbReference type="Proteomes" id="UP000663872">
    <property type="component" value="Unassembled WGS sequence"/>
</dbReference>
<dbReference type="EMBL" id="CAJNXB010004219">
    <property type="protein sequence ID" value="CAF3364261.1"/>
    <property type="molecule type" value="Genomic_DNA"/>
</dbReference>
<evidence type="ECO:0000313" key="2">
    <source>
        <dbReference type="EMBL" id="CAF3295715.1"/>
    </source>
</evidence>
<sequence>MDYSSENFDDQPEKRSSLSRSLLRSKPLGTSTSDDQNTDDVSPSQKASNHSSHSIYDTPKELRSSGIQSEVKQANYTMEEKRISLRSQQIGDVQIQQQNDTADNNNRYLNAEQRTRVSSPVQHRTRRVATSKPRTIAIDINISIGYGSNITHHQATVRPSAVRSSSPIRNTTATIDNPHFVDIDFHIPGRTAQLSTDGIMSDRLSFTNQN</sequence>
<dbReference type="Proteomes" id="UP000663862">
    <property type="component" value="Unassembled WGS sequence"/>
</dbReference>
<proteinExistence type="predicted"/>
<accession>A0A817YZV8</accession>
<name>A0A817YZV8_9BILA</name>
<evidence type="ECO:0000313" key="4">
    <source>
        <dbReference type="EMBL" id="CAF3379199.1"/>
    </source>
</evidence>
<evidence type="ECO:0000313" key="3">
    <source>
        <dbReference type="EMBL" id="CAF3364261.1"/>
    </source>
</evidence>
<reference evidence="5" key="1">
    <citation type="submission" date="2021-02" db="EMBL/GenBank/DDBJ databases">
        <authorList>
            <person name="Nowell W R."/>
        </authorList>
    </citation>
    <scope>NUCLEOTIDE SEQUENCE</scope>
</reference>
<dbReference type="EMBL" id="CAJOBP010007426">
    <property type="protein sequence ID" value="CAF4514160.1"/>
    <property type="molecule type" value="Genomic_DNA"/>
</dbReference>
<organism evidence="5 11">
    <name type="scientific">Rotaria socialis</name>
    <dbReference type="NCBI Taxonomy" id="392032"/>
    <lineage>
        <taxon>Eukaryota</taxon>
        <taxon>Metazoa</taxon>
        <taxon>Spiralia</taxon>
        <taxon>Gnathifera</taxon>
        <taxon>Rotifera</taxon>
        <taxon>Eurotatoria</taxon>
        <taxon>Bdelloidea</taxon>
        <taxon>Philodinida</taxon>
        <taxon>Philodinidae</taxon>
        <taxon>Rotaria</taxon>
    </lineage>
</organism>
<dbReference type="EMBL" id="CAJNYT010000968">
    <property type="protein sequence ID" value="CAF3386404.1"/>
    <property type="molecule type" value="Genomic_DNA"/>
</dbReference>
<evidence type="ECO:0000313" key="10">
    <source>
        <dbReference type="EMBL" id="CAF4729477.1"/>
    </source>
</evidence>
<dbReference type="Proteomes" id="UP000663851">
    <property type="component" value="Unassembled WGS sequence"/>
</dbReference>
<evidence type="ECO:0000313" key="9">
    <source>
        <dbReference type="EMBL" id="CAF4514160.1"/>
    </source>
</evidence>
<dbReference type="AlphaFoldDB" id="A0A817YZV8"/>
<evidence type="ECO:0000256" key="1">
    <source>
        <dbReference type="SAM" id="MobiDB-lite"/>
    </source>
</evidence>
<comment type="caution">
    <text evidence="5">The sequence shown here is derived from an EMBL/GenBank/DDBJ whole genome shotgun (WGS) entry which is preliminary data.</text>
</comment>
<dbReference type="EMBL" id="CAJOBO010000451">
    <property type="protein sequence ID" value="CAF4224864.1"/>
    <property type="molecule type" value="Genomic_DNA"/>
</dbReference>
<evidence type="ECO:0000313" key="12">
    <source>
        <dbReference type="Proteomes" id="UP000663873"/>
    </source>
</evidence>
<dbReference type="Proteomes" id="UP000663825">
    <property type="component" value="Unassembled WGS sequence"/>
</dbReference>
<keyword evidence="12" id="KW-1185">Reference proteome</keyword>
<dbReference type="Proteomes" id="UP000663833">
    <property type="component" value="Unassembled WGS sequence"/>
</dbReference>
<dbReference type="Proteomes" id="UP000663873">
    <property type="component" value="Unassembled WGS sequence"/>
</dbReference>
<dbReference type="Proteomes" id="UP000663838">
    <property type="component" value="Unassembled WGS sequence"/>
</dbReference>
<dbReference type="EMBL" id="CAJOBS010001429">
    <property type="protein sequence ID" value="CAF4729477.1"/>
    <property type="molecule type" value="Genomic_DNA"/>
</dbReference>
<protein>
    <submittedName>
        <fullName evidence="5">Uncharacterized protein</fullName>
    </submittedName>
</protein>
<dbReference type="EMBL" id="CAJNYD010000768">
    <property type="protein sequence ID" value="CAF3295715.1"/>
    <property type="molecule type" value="Genomic_DNA"/>
</dbReference>